<dbReference type="PANTHER" id="PTHR30455:SF2">
    <property type="entry name" value="TRANSCRIPTIONAL REPRESSOR NRDR"/>
    <property type="match status" value="1"/>
</dbReference>
<accession>A0A1W1I350</accession>
<keyword evidence="3 8" id="KW-0863">Zinc-finger</keyword>
<evidence type="ECO:0000313" key="10">
    <source>
        <dbReference type="EMBL" id="SLM47391.1"/>
    </source>
</evidence>
<comment type="function">
    <text evidence="8">Negatively regulates transcription of bacterial ribonucleotide reductase nrd genes and operons by binding to NrdR-boxes.</text>
</comment>
<evidence type="ECO:0000259" key="9">
    <source>
        <dbReference type="PROSITE" id="PS51161"/>
    </source>
</evidence>
<feature type="zinc finger region" evidence="8">
    <location>
        <begin position="3"/>
        <end position="34"/>
    </location>
</feature>
<gene>
    <name evidence="8 10" type="primary">nrdR</name>
    <name evidence="10" type="ORF">NSJP_1219</name>
</gene>
<evidence type="ECO:0000256" key="7">
    <source>
        <dbReference type="ARBA" id="ARBA00023163"/>
    </source>
</evidence>
<evidence type="ECO:0000256" key="2">
    <source>
        <dbReference type="ARBA" id="ARBA00022741"/>
    </source>
</evidence>
<feature type="domain" description="ATP-cone" evidence="9">
    <location>
        <begin position="49"/>
        <end position="139"/>
    </location>
</feature>
<dbReference type="RefSeq" id="WP_080885936.1">
    <property type="nucleotide sequence ID" value="NZ_LT828648.1"/>
</dbReference>
<dbReference type="AlphaFoldDB" id="A0A1W1I350"/>
<proteinExistence type="inferred from homology"/>
<dbReference type="OrthoDB" id="9807461at2"/>
<dbReference type="GO" id="GO:0008270">
    <property type="term" value="F:zinc ion binding"/>
    <property type="evidence" value="ECO:0007669"/>
    <property type="project" value="UniProtKB-UniRule"/>
</dbReference>
<dbReference type="STRING" id="1325564.NSJP_1219"/>
<dbReference type="PANTHER" id="PTHR30455">
    <property type="entry name" value="TRANSCRIPTIONAL REPRESSOR NRDR"/>
    <property type="match status" value="1"/>
</dbReference>
<evidence type="ECO:0000256" key="5">
    <source>
        <dbReference type="ARBA" id="ARBA00023015"/>
    </source>
</evidence>
<evidence type="ECO:0000256" key="1">
    <source>
        <dbReference type="ARBA" id="ARBA00022491"/>
    </source>
</evidence>
<keyword evidence="6 8" id="KW-0238">DNA-binding</keyword>
<keyword evidence="8" id="KW-0479">Metal-binding</keyword>
<dbReference type="EMBL" id="LT828648">
    <property type="protein sequence ID" value="SLM47391.1"/>
    <property type="molecule type" value="Genomic_DNA"/>
</dbReference>
<dbReference type="InterPro" id="IPR055173">
    <property type="entry name" value="NrdR-like_N"/>
</dbReference>
<evidence type="ECO:0000256" key="4">
    <source>
        <dbReference type="ARBA" id="ARBA00022840"/>
    </source>
</evidence>
<keyword evidence="7 8" id="KW-0804">Transcription</keyword>
<keyword evidence="5 8" id="KW-0805">Transcription regulation</keyword>
<evidence type="ECO:0000256" key="6">
    <source>
        <dbReference type="ARBA" id="ARBA00023125"/>
    </source>
</evidence>
<organism evidence="10 11">
    <name type="scientific">Nitrospira japonica</name>
    <dbReference type="NCBI Taxonomy" id="1325564"/>
    <lineage>
        <taxon>Bacteria</taxon>
        <taxon>Pseudomonadati</taxon>
        <taxon>Nitrospirota</taxon>
        <taxon>Nitrospiria</taxon>
        <taxon>Nitrospirales</taxon>
        <taxon>Nitrospiraceae</taxon>
        <taxon>Nitrospira</taxon>
    </lineage>
</organism>
<dbReference type="InterPro" id="IPR003796">
    <property type="entry name" value="RNR_NrdR-like"/>
</dbReference>
<keyword evidence="2 8" id="KW-0547">Nucleotide-binding</keyword>
<sequence>MKCPFCDDVEDKVVDSRMAKEGELIRRRRECLGCKRRFTTYERVDEILPVVVKKDGRREAFDRAKILSGLKKACEKRPISTVTIESVTDRIEKRIQEMGETEIESRIVGEELMKELHQLDQVAYVRFASVYREFKDIDQFMDELRTLAQQRRER</sequence>
<dbReference type="Pfam" id="PF22811">
    <property type="entry name" value="Zn_ribbon_NrdR"/>
    <property type="match status" value="1"/>
</dbReference>
<keyword evidence="8" id="KW-0862">Zinc</keyword>
<dbReference type="GO" id="GO:0005524">
    <property type="term" value="F:ATP binding"/>
    <property type="evidence" value="ECO:0007669"/>
    <property type="project" value="UniProtKB-UniRule"/>
</dbReference>
<evidence type="ECO:0000313" key="11">
    <source>
        <dbReference type="Proteomes" id="UP000192042"/>
    </source>
</evidence>
<keyword evidence="1 8" id="KW-0678">Repressor</keyword>
<keyword evidence="11" id="KW-1185">Reference proteome</keyword>
<dbReference type="Proteomes" id="UP000192042">
    <property type="component" value="Chromosome I"/>
</dbReference>
<dbReference type="NCBIfam" id="TIGR00244">
    <property type="entry name" value="transcriptional regulator NrdR"/>
    <property type="match status" value="1"/>
</dbReference>
<dbReference type="Pfam" id="PF03477">
    <property type="entry name" value="ATP-cone"/>
    <property type="match status" value="1"/>
</dbReference>
<dbReference type="GO" id="GO:0003677">
    <property type="term" value="F:DNA binding"/>
    <property type="evidence" value="ECO:0007669"/>
    <property type="project" value="UniProtKB-KW"/>
</dbReference>
<comment type="cofactor">
    <cofactor evidence="8">
        <name>Zn(2+)</name>
        <dbReference type="ChEBI" id="CHEBI:29105"/>
    </cofactor>
    <text evidence="8">Binds 1 zinc ion.</text>
</comment>
<dbReference type="InterPro" id="IPR005144">
    <property type="entry name" value="ATP-cone_dom"/>
</dbReference>
<comment type="similarity">
    <text evidence="8">Belongs to the NrdR family.</text>
</comment>
<evidence type="ECO:0000256" key="3">
    <source>
        <dbReference type="ARBA" id="ARBA00022771"/>
    </source>
</evidence>
<name>A0A1W1I350_9BACT</name>
<keyword evidence="4 8" id="KW-0067">ATP-binding</keyword>
<protein>
    <recommendedName>
        <fullName evidence="8">Transcriptional repressor NrdR</fullName>
    </recommendedName>
</protein>
<dbReference type="GO" id="GO:0045892">
    <property type="term" value="P:negative regulation of DNA-templated transcription"/>
    <property type="evidence" value="ECO:0007669"/>
    <property type="project" value="UniProtKB-UniRule"/>
</dbReference>
<evidence type="ECO:0000256" key="8">
    <source>
        <dbReference type="HAMAP-Rule" id="MF_00440"/>
    </source>
</evidence>
<dbReference type="KEGG" id="nja:NSJP_1219"/>
<reference evidence="10 11" key="1">
    <citation type="submission" date="2017-03" db="EMBL/GenBank/DDBJ databases">
        <authorList>
            <person name="Afonso C.L."/>
            <person name="Miller P.J."/>
            <person name="Scott M.A."/>
            <person name="Spackman E."/>
            <person name="Goraichik I."/>
            <person name="Dimitrov K.M."/>
            <person name="Suarez D.L."/>
            <person name="Swayne D.E."/>
        </authorList>
    </citation>
    <scope>NUCLEOTIDE SEQUENCE [LARGE SCALE GENOMIC DNA]</scope>
    <source>
        <strain evidence="10">Genome sequencing of Nitrospira japonica strain NJ11</strain>
    </source>
</reference>
<dbReference type="HAMAP" id="MF_00440">
    <property type="entry name" value="NrdR"/>
    <property type="match status" value="1"/>
</dbReference>
<dbReference type="PROSITE" id="PS51161">
    <property type="entry name" value="ATP_CONE"/>
    <property type="match status" value="1"/>
</dbReference>